<dbReference type="PANTHER" id="PTHR41335:SF1">
    <property type="entry name" value="MEMBRANE PROTEIN"/>
    <property type="match status" value="1"/>
</dbReference>
<dbReference type="Pfam" id="PF06305">
    <property type="entry name" value="LapA_dom"/>
    <property type="match status" value="1"/>
</dbReference>
<sequence>MQWSIILALAFALVIAAFAVANMDTITVNFLFGEASIPLVLVIIGATLAGAIIIASFNVANQIASYRKIKKLEEEVETLEAQVVFLENKLKQDDGVDDELNGKSDERHDEMPNEGLNEKSNEKQNVKMDTSLDVNVDAAQGVDSWDNLEMDSGDKLDGWSQDTDMKQKRDNKNIIELEEESK</sequence>
<evidence type="ECO:0000256" key="7">
    <source>
        <dbReference type="SAM" id="Phobius"/>
    </source>
</evidence>
<comment type="caution">
    <text evidence="9">The sequence shown here is derived from an EMBL/GenBank/DDBJ whole genome shotgun (WGS) entry which is preliminary data.</text>
</comment>
<keyword evidence="1" id="KW-1003">Cell membrane</keyword>
<keyword evidence="5" id="KW-0175">Coiled coil</keyword>
<dbReference type="RefSeq" id="WP_069643841.1">
    <property type="nucleotide sequence ID" value="NZ_MIJE01000032.1"/>
</dbReference>
<dbReference type="Proteomes" id="UP000094296">
    <property type="component" value="Unassembled WGS sequence"/>
</dbReference>
<dbReference type="AlphaFoldDB" id="A0A1E5G0G8"/>
<evidence type="ECO:0000256" key="5">
    <source>
        <dbReference type="SAM" id="Coils"/>
    </source>
</evidence>
<keyword evidence="10" id="KW-1185">Reference proteome</keyword>
<accession>A0A1E5G0G8</accession>
<dbReference type="InterPro" id="IPR010445">
    <property type="entry name" value="LapA_dom"/>
</dbReference>
<proteinExistence type="predicted"/>
<feature type="transmembrane region" description="Helical" evidence="7">
    <location>
        <begin position="37"/>
        <end position="60"/>
    </location>
</feature>
<dbReference type="PANTHER" id="PTHR41335">
    <property type="entry name" value="MEMBRANE PROTEIN-RELATED"/>
    <property type="match status" value="1"/>
</dbReference>
<gene>
    <name evidence="9" type="ORF">BHF68_09285</name>
</gene>
<dbReference type="STRING" id="766136.BHF68_09285"/>
<protein>
    <recommendedName>
        <fullName evidence="8">Lipopolysaccharide assembly protein A domain-containing protein</fullName>
    </recommendedName>
</protein>
<feature type="domain" description="Lipopolysaccharide assembly protein A" evidence="8">
    <location>
        <begin position="22"/>
        <end position="83"/>
    </location>
</feature>
<evidence type="ECO:0000313" key="10">
    <source>
        <dbReference type="Proteomes" id="UP000094296"/>
    </source>
</evidence>
<reference evidence="9 10" key="1">
    <citation type="submission" date="2016-09" db="EMBL/GenBank/DDBJ databases">
        <title>Draft genome sequence for the type strain of Desulfuribacillus alkaliarsenatis AHT28, an obligately anaerobic, sulfidogenic bacterium isolated from Russian soda lake sediments.</title>
        <authorList>
            <person name="Abin C.A."/>
            <person name="Hollibaugh J.T."/>
        </authorList>
    </citation>
    <scope>NUCLEOTIDE SEQUENCE [LARGE SCALE GENOMIC DNA]</scope>
    <source>
        <strain evidence="9 10">AHT28</strain>
    </source>
</reference>
<evidence type="ECO:0000256" key="2">
    <source>
        <dbReference type="ARBA" id="ARBA00022692"/>
    </source>
</evidence>
<evidence type="ECO:0000256" key="3">
    <source>
        <dbReference type="ARBA" id="ARBA00022989"/>
    </source>
</evidence>
<evidence type="ECO:0000313" key="9">
    <source>
        <dbReference type="EMBL" id="OEF96335.1"/>
    </source>
</evidence>
<keyword evidence="2 7" id="KW-0812">Transmembrane</keyword>
<feature type="region of interest" description="Disordered" evidence="6">
    <location>
        <begin position="143"/>
        <end position="182"/>
    </location>
</feature>
<feature type="coiled-coil region" evidence="5">
    <location>
        <begin position="62"/>
        <end position="89"/>
    </location>
</feature>
<feature type="region of interest" description="Disordered" evidence="6">
    <location>
        <begin position="94"/>
        <end position="131"/>
    </location>
</feature>
<dbReference type="GO" id="GO:0005886">
    <property type="term" value="C:plasma membrane"/>
    <property type="evidence" value="ECO:0007669"/>
    <property type="project" value="InterPro"/>
</dbReference>
<keyword evidence="3 7" id="KW-1133">Transmembrane helix</keyword>
<evidence type="ECO:0000259" key="8">
    <source>
        <dbReference type="Pfam" id="PF06305"/>
    </source>
</evidence>
<feature type="compositionally biased region" description="Basic and acidic residues" evidence="6">
    <location>
        <begin position="152"/>
        <end position="182"/>
    </location>
</feature>
<name>A0A1E5G0G8_9FIRM</name>
<dbReference type="EMBL" id="MIJE01000032">
    <property type="protein sequence ID" value="OEF96335.1"/>
    <property type="molecule type" value="Genomic_DNA"/>
</dbReference>
<evidence type="ECO:0000256" key="4">
    <source>
        <dbReference type="ARBA" id="ARBA00023136"/>
    </source>
</evidence>
<evidence type="ECO:0000256" key="6">
    <source>
        <dbReference type="SAM" id="MobiDB-lite"/>
    </source>
</evidence>
<evidence type="ECO:0000256" key="1">
    <source>
        <dbReference type="ARBA" id="ARBA00022475"/>
    </source>
</evidence>
<feature type="compositionally biased region" description="Basic and acidic residues" evidence="6">
    <location>
        <begin position="94"/>
        <end position="126"/>
    </location>
</feature>
<organism evidence="9 10">
    <name type="scientific">Desulfuribacillus alkaliarsenatis</name>
    <dbReference type="NCBI Taxonomy" id="766136"/>
    <lineage>
        <taxon>Bacteria</taxon>
        <taxon>Bacillati</taxon>
        <taxon>Bacillota</taxon>
        <taxon>Desulfuribacillia</taxon>
        <taxon>Desulfuribacillales</taxon>
        <taxon>Desulfuribacillaceae</taxon>
        <taxon>Desulfuribacillus</taxon>
    </lineage>
</organism>
<dbReference type="OrthoDB" id="2990728at2"/>
<keyword evidence="4 7" id="KW-0472">Membrane</keyword>